<gene>
    <name evidence="1" type="ORF">N7G274_003996</name>
</gene>
<name>A0ABR4AHP8_9LECA</name>
<accession>A0ABR4AHP8</accession>
<keyword evidence="2" id="KW-1185">Reference proteome</keyword>
<sequence>MKSVAAKTYSPILLLVGNDQRPPKQSVHSIQYTATSTNNENQQAQKLKEAEAPAKFSQYLLVISPRMARLFSCIDSLLDVRHINLTWRETGTKCRSRSRKFSGGFARAVALQQRLSNTEFMACINMYNGIYYQQRDLMAEQSRMVRGTVKEGTH</sequence>
<proteinExistence type="predicted"/>
<dbReference type="Proteomes" id="UP001590950">
    <property type="component" value="Unassembled WGS sequence"/>
</dbReference>
<organism evidence="1 2">
    <name type="scientific">Stereocaulon virgatum</name>
    <dbReference type="NCBI Taxonomy" id="373712"/>
    <lineage>
        <taxon>Eukaryota</taxon>
        <taxon>Fungi</taxon>
        <taxon>Dikarya</taxon>
        <taxon>Ascomycota</taxon>
        <taxon>Pezizomycotina</taxon>
        <taxon>Lecanoromycetes</taxon>
        <taxon>OSLEUM clade</taxon>
        <taxon>Lecanoromycetidae</taxon>
        <taxon>Lecanorales</taxon>
        <taxon>Lecanorineae</taxon>
        <taxon>Stereocaulaceae</taxon>
        <taxon>Stereocaulon</taxon>
    </lineage>
</organism>
<comment type="caution">
    <text evidence="1">The sequence shown here is derived from an EMBL/GenBank/DDBJ whole genome shotgun (WGS) entry which is preliminary data.</text>
</comment>
<evidence type="ECO:0000313" key="2">
    <source>
        <dbReference type="Proteomes" id="UP001590950"/>
    </source>
</evidence>
<dbReference type="EMBL" id="JBEFKJ010000012">
    <property type="protein sequence ID" value="KAL2042938.1"/>
    <property type="molecule type" value="Genomic_DNA"/>
</dbReference>
<reference evidence="1 2" key="1">
    <citation type="submission" date="2024-09" db="EMBL/GenBank/DDBJ databases">
        <title>Rethinking Asexuality: The Enigmatic Case of Functional Sexual Genes in Lepraria (Stereocaulaceae).</title>
        <authorList>
            <person name="Doellman M."/>
            <person name="Sun Y."/>
            <person name="Barcenas-Pena A."/>
            <person name="Lumbsch H.T."/>
            <person name="Grewe F."/>
        </authorList>
    </citation>
    <scope>NUCLEOTIDE SEQUENCE [LARGE SCALE GENOMIC DNA]</scope>
    <source>
        <strain evidence="1 2">Mercado 3170</strain>
    </source>
</reference>
<evidence type="ECO:0000313" key="1">
    <source>
        <dbReference type="EMBL" id="KAL2042938.1"/>
    </source>
</evidence>
<protein>
    <submittedName>
        <fullName evidence="1">Uncharacterized protein</fullName>
    </submittedName>
</protein>